<dbReference type="EMBL" id="FTOH01000005">
    <property type="protein sequence ID" value="SIS87673.1"/>
    <property type="molecule type" value="Genomic_DNA"/>
</dbReference>
<evidence type="ECO:0000313" key="2">
    <source>
        <dbReference type="EMBL" id="SIS87673.1"/>
    </source>
</evidence>
<keyword evidence="3" id="KW-1185">Reference proteome</keyword>
<dbReference type="STRING" id="484498.SAMN05421686_105309"/>
<evidence type="ECO:0000313" key="3">
    <source>
        <dbReference type="Proteomes" id="UP000185639"/>
    </source>
</evidence>
<dbReference type="SUPFAM" id="SSF50891">
    <property type="entry name" value="Cyclophilin-like"/>
    <property type="match status" value="1"/>
</dbReference>
<feature type="domain" description="Cyclophilin-like" evidence="1">
    <location>
        <begin position="36"/>
        <end position="142"/>
    </location>
</feature>
<dbReference type="Pfam" id="PF18050">
    <property type="entry name" value="Cyclophil_like2"/>
    <property type="match status" value="1"/>
</dbReference>
<dbReference type="AlphaFoldDB" id="A0A1N7MNF4"/>
<accession>A0A1N7MNF4</accession>
<gene>
    <name evidence="2" type="ORF">SAMN05421686_105309</name>
</gene>
<dbReference type="RefSeq" id="WP_217693589.1">
    <property type="nucleotide sequence ID" value="NZ_FTOH01000005.1"/>
</dbReference>
<name>A0A1N7MNF4_9GAMM</name>
<evidence type="ECO:0000259" key="1">
    <source>
        <dbReference type="Pfam" id="PF18050"/>
    </source>
</evidence>
<sequence length="146" mass="16086">MSGSVKLIQALLFLFFISDLSAEETGNNLSMKIRLVIGDNSAIATLDDIAASRDFYNMLPMTLMLEDYASTEKIAYPERKLATTGAPEGYDPSAGDITYYAPWGNLALFYKDFSYSRGLIRLGEFDDGGALLKFRGKANARFEAVP</sequence>
<reference evidence="3" key="1">
    <citation type="submission" date="2017-01" db="EMBL/GenBank/DDBJ databases">
        <authorList>
            <person name="Varghese N."/>
            <person name="Submissions S."/>
        </authorList>
    </citation>
    <scope>NUCLEOTIDE SEQUENCE [LARGE SCALE GENOMIC DNA]</scope>
    <source>
        <strain evidence="3">DSM 24913</strain>
    </source>
</reference>
<protein>
    <recommendedName>
        <fullName evidence="1">Cyclophilin-like domain-containing protein</fullName>
    </recommendedName>
</protein>
<organism evidence="2 3">
    <name type="scientific">Thalassolituus maritimus</name>
    <dbReference type="NCBI Taxonomy" id="484498"/>
    <lineage>
        <taxon>Bacteria</taxon>
        <taxon>Pseudomonadati</taxon>
        <taxon>Pseudomonadota</taxon>
        <taxon>Gammaproteobacteria</taxon>
        <taxon>Oceanospirillales</taxon>
        <taxon>Oceanospirillaceae</taxon>
        <taxon>Thalassolituus</taxon>
    </lineage>
</organism>
<dbReference type="InterPro" id="IPR041183">
    <property type="entry name" value="Cyclophilin-like"/>
</dbReference>
<proteinExistence type="predicted"/>
<dbReference type="Gene3D" id="2.40.100.20">
    <property type="match status" value="1"/>
</dbReference>
<dbReference type="Proteomes" id="UP000185639">
    <property type="component" value="Unassembled WGS sequence"/>
</dbReference>
<dbReference type="InterPro" id="IPR029000">
    <property type="entry name" value="Cyclophilin-like_dom_sf"/>
</dbReference>